<protein>
    <submittedName>
        <fullName evidence="2">Uncharacterized protein</fullName>
    </submittedName>
</protein>
<evidence type="ECO:0000313" key="3">
    <source>
        <dbReference type="Proteomes" id="UP001056218"/>
    </source>
</evidence>
<feature type="signal peptide" evidence="1">
    <location>
        <begin position="1"/>
        <end position="25"/>
    </location>
</feature>
<dbReference type="Proteomes" id="UP001056218">
    <property type="component" value="Chromosome"/>
</dbReference>
<sequence>MFKKIKILAVLLFAITLICPISAFAEEEEENSNYIKDISYYSASQKLENLIKEDRVEKIDYYNPETGEYFAWLKTDYTTRSFKPAKNFSFHIRNYVSSDKFWIGSASIRVYSQARLVDVYGNEISGVSFPYEVKISSKLWDIEKFQFETNGGQTEYGRVKGNRYYTVSISTGDNPDYYGNGPYLDGSGTVYHDI</sequence>
<evidence type="ECO:0000256" key="1">
    <source>
        <dbReference type="SAM" id="SignalP"/>
    </source>
</evidence>
<feature type="chain" id="PRO_5047233370" evidence="1">
    <location>
        <begin position="26"/>
        <end position="194"/>
    </location>
</feature>
<name>A0ABY4TMA6_9FIRM</name>
<proteinExistence type="predicted"/>
<organism evidence="2 3">
    <name type="scientific">Peptoniphilus genitalis</name>
    <dbReference type="NCBI Taxonomy" id="3036303"/>
    <lineage>
        <taxon>Bacteria</taxon>
        <taxon>Bacillati</taxon>
        <taxon>Bacillota</taxon>
        <taxon>Tissierellia</taxon>
        <taxon>Tissierellales</taxon>
        <taxon>Peptoniphilaceae</taxon>
        <taxon>Peptoniphilus</taxon>
    </lineage>
</organism>
<accession>A0ABY4TMA6</accession>
<evidence type="ECO:0000313" key="2">
    <source>
        <dbReference type="EMBL" id="URN41598.1"/>
    </source>
</evidence>
<dbReference type="RefSeq" id="WP_148465898.1">
    <property type="nucleotide sequence ID" value="NZ_CP097885.1"/>
</dbReference>
<reference evidence="2 3" key="1">
    <citation type="submission" date="2022-05" db="EMBL/GenBank/DDBJ databases">
        <title>Identification of Peptoniphilus vaginalis-like Bacteria, Peptoniphilus septimus sp. nov. from Blood Cultures in a Cervical Cancer Patient receiving Chemotherapy: Case and Implications.</title>
        <authorList>
            <person name="Zhan X.-Y."/>
        </authorList>
    </citation>
    <scope>NUCLEOTIDE SEQUENCE [LARGE SCALE GENOMIC DNA]</scope>
    <source>
        <strain evidence="2 3">SAHP1</strain>
    </source>
</reference>
<keyword evidence="1" id="KW-0732">Signal</keyword>
<dbReference type="EMBL" id="CP097885">
    <property type="protein sequence ID" value="URN41598.1"/>
    <property type="molecule type" value="Genomic_DNA"/>
</dbReference>
<keyword evidence="3" id="KW-1185">Reference proteome</keyword>
<gene>
    <name evidence="2" type="ORF">M9426_00865</name>
</gene>